<evidence type="ECO:0000256" key="1">
    <source>
        <dbReference type="SAM" id="MobiDB-lite"/>
    </source>
</evidence>
<feature type="transmembrane region" description="Helical" evidence="2">
    <location>
        <begin position="244"/>
        <end position="266"/>
    </location>
</feature>
<dbReference type="InterPro" id="IPR036390">
    <property type="entry name" value="WH_DNA-bd_sf"/>
</dbReference>
<dbReference type="SMART" id="SM00418">
    <property type="entry name" value="HTH_ARSR"/>
    <property type="match status" value="1"/>
</dbReference>
<keyword evidence="2" id="KW-0812">Transmembrane</keyword>
<sequence length="270" mass="29024">MSSIFPLRETVSRDEQGGPRLLDLEDDAADEIFEALSASTTREIFLALHDQPQTASDLADATETSVQNVQYHLNKLEDVDLIEAVDTWYSERGSEMDVYAPTDEALVLFAGQDKERSIRSIFNRLVGVAGVLAPTSLLVAWAASKLYTEPEPTTVDDLKTEGGEEVGVRTVDPSQQPEPGGNEIGIASEEPTANETILDGNETDVVLDQNLTESPLLVTDGGNATQLSNETVSSSADLMGIDPALAAGLAFFCGGLFVLTALWIWYGSPE</sequence>
<proteinExistence type="predicted"/>
<evidence type="ECO:0000313" key="5">
    <source>
        <dbReference type="Proteomes" id="UP000466535"/>
    </source>
</evidence>
<organism evidence="4 5">
    <name type="scientific">Halovenus carboxidivorans</name>
    <dbReference type="NCBI Taxonomy" id="2692199"/>
    <lineage>
        <taxon>Archaea</taxon>
        <taxon>Methanobacteriati</taxon>
        <taxon>Methanobacteriota</taxon>
        <taxon>Stenosarchaea group</taxon>
        <taxon>Halobacteria</taxon>
        <taxon>Halobacteriales</taxon>
        <taxon>Haloarculaceae</taxon>
        <taxon>Halovenus</taxon>
    </lineage>
</organism>
<protein>
    <submittedName>
        <fullName evidence="4">Helix-turn-helix domain-containing protein</fullName>
    </submittedName>
</protein>
<feature type="transmembrane region" description="Helical" evidence="2">
    <location>
        <begin position="121"/>
        <end position="143"/>
    </location>
</feature>
<dbReference type="Pfam" id="PF12840">
    <property type="entry name" value="HTH_20"/>
    <property type="match status" value="1"/>
</dbReference>
<dbReference type="InterPro" id="IPR011991">
    <property type="entry name" value="ArsR-like_HTH"/>
</dbReference>
<keyword evidence="5" id="KW-1185">Reference proteome</keyword>
<keyword evidence="2" id="KW-0472">Membrane</keyword>
<accession>A0A6B0SZ92</accession>
<name>A0A6B0SZ92_9EURY</name>
<feature type="region of interest" description="Disordered" evidence="1">
    <location>
        <begin position="166"/>
        <end position="189"/>
    </location>
</feature>
<dbReference type="EMBL" id="WUUT01000002">
    <property type="protein sequence ID" value="MXR51158.1"/>
    <property type="molecule type" value="Genomic_DNA"/>
</dbReference>
<dbReference type="AlphaFoldDB" id="A0A6B0SZ92"/>
<dbReference type="InterPro" id="IPR001845">
    <property type="entry name" value="HTH_ArsR_DNA-bd_dom"/>
</dbReference>
<gene>
    <name evidence="4" type="ORF">GRX03_05995</name>
</gene>
<keyword evidence="2" id="KW-1133">Transmembrane helix</keyword>
<dbReference type="SUPFAM" id="SSF46785">
    <property type="entry name" value="Winged helix' DNA-binding domain"/>
    <property type="match status" value="1"/>
</dbReference>
<dbReference type="InterPro" id="IPR036388">
    <property type="entry name" value="WH-like_DNA-bd_sf"/>
</dbReference>
<comment type="caution">
    <text evidence="4">The sequence shown here is derived from an EMBL/GenBank/DDBJ whole genome shotgun (WGS) entry which is preliminary data.</text>
</comment>
<feature type="region of interest" description="Disordered" evidence="1">
    <location>
        <begin position="1"/>
        <end position="20"/>
    </location>
</feature>
<evidence type="ECO:0000259" key="3">
    <source>
        <dbReference type="SMART" id="SM00418"/>
    </source>
</evidence>
<dbReference type="RefSeq" id="WP_159763306.1">
    <property type="nucleotide sequence ID" value="NZ_WUUT01000002.1"/>
</dbReference>
<reference evidence="4 5" key="1">
    <citation type="submission" date="2019-12" db="EMBL/GenBank/DDBJ databases">
        <title>Isolation and characterization of three novel carbon monoxide-oxidizing members of Halobacteria from salione crusts and soils.</title>
        <authorList>
            <person name="Myers M.R."/>
            <person name="King G.M."/>
        </authorList>
    </citation>
    <scope>NUCLEOTIDE SEQUENCE [LARGE SCALE GENOMIC DNA]</scope>
    <source>
        <strain evidence="4 5">WSH3</strain>
    </source>
</reference>
<dbReference type="OrthoDB" id="11368at2157"/>
<dbReference type="GO" id="GO:0003700">
    <property type="term" value="F:DNA-binding transcription factor activity"/>
    <property type="evidence" value="ECO:0007669"/>
    <property type="project" value="InterPro"/>
</dbReference>
<dbReference type="CDD" id="cd00090">
    <property type="entry name" value="HTH_ARSR"/>
    <property type="match status" value="1"/>
</dbReference>
<dbReference type="Proteomes" id="UP000466535">
    <property type="component" value="Unassembled WGS sequence"/>
</dbReference>
<dbReference type="Gene3D" id="1.10.10.10">
    <property type="entry name" value="Winged helix-like DNA-binding domain superfamily/Winged helix DNA-binding domain"/>
    <property type="match status" value="1"/>
</dbReference>
<evidence type="ECO:0000256" key="2">
    <source>
        <dbReference type="SAM" id="Phobius"/>
    </source>
</evidence>
<evidence type="ECO:0000313" key="4">
    <source>
        <dbReference type="EMBL" id="MXR51158.1"/>
    </source>
</evidence>
<feature type="domain" description="HTH arsR-type" evidence="3">
    <location>
        <begin position="31"/>
        <end position="111"/>
    </location>
</feature>